<dbReference type="Proteomes" id="UP000276776">
    <property type="component" value="Unassembled WGS sequence"/>
</dbReference>
<dbReference type="GO" id="GO:0012505">
    <property type="term" value="C:endomembrane system"/>
    <property type="evidence" value="ECO:0007669"/>
    <property type="project" value="TreeGrafter"/>
</dbReference>
<dbReference type="OrthoDB" id="340432at2759"/>
<dbReference type="PANTHER" id="PTHR14894:SF0">
    <property type="entry name" value="CDK5 REGULATORY SUBUNIT-ASSOCIATED PROTEIN 3"/>
    <property type="match status" value="1"/>
</dbReference>
<dbReference type="WBParaSite" id="TCLT_0000236401-mRNA-1">
    <property type="protein sequence ID" value="TCLT_0000236401-mRNA-1"/>
    <property type="gene ID" value="TCLT_0000236401"/>
</dbReference>
<dbReference type="PROSITE" id="PS50003">
    <property type="entry name" value="PH_DOMAIN"/>
    <property type="match status" value="1"/>
</dbReference>
<protein>
    <submittedName>
        <fullName evidence="6">PH domain-containing protein</fullName>
    </submittedName>
</protein>
<reference evidence="6" key="1">
    <citation type="submission" date="2017-02" db="UniProtKB">
        <authorList>
            <consortium name="WormBaseParasite"/>
        </authorList>
    </citation>
    <scope>IDENTIFICATION</scope>
</reference>
<evidence type="ECO:0000256" key="1">
    <source>
        <dbReference type="ARBA" id="ARBA00007478"/>
    </source>
</evidence>
<name>A0A0N5CQ64_THECL</name>
<dbReference type="STRING" id="103827.A0A0N5CQ64"/>
<dbReference type="PANTHER" id="PTHR14894">
    <property type="entry name" value="CDK5 REGULATORY SUBUNIT-ASSOCIATED PROTEIN 3"/>
    <property type="match status" value="1"/>
</dbReference>
<evidence type="ECO:0000256" key="2">
    <source>
        <dbReference type="SAM" id="Coils"/>
    </source>
</evidence>
<dbReference type="Pfam" id="PF05600">
    <property type="entry name" value="CDK5RAP3"/>
    <property type="match status" value="1"/>
</dbReference>
<evidence type="ECO:0000313" key="4">
    <source>
        <dbReference type="EMBL" id="VDM98282.1"/>
    </source>
</evidence>
<comment type="similarity">
    <text evidence="1">Belongs to the CDK5RAP3 family.</text>
</comment>
<reference evidence="4 5" key="2">
    <citation type="submission" date="2018-11" db="EMBL/GenBank/DDBJ databases">
        <authorList>
            <consortium name="Pathogen Informatics"/>
        </authorList>
    </citation>
    <scope>NUCLEOTIDE SEQUENCE [LARGE SCALE GENOMIC DNA]</scope>
</reference>
<proteinExistence type="inferred from homology"/>
<accession>A0A0N5CQ64</accession>
<dbReference type="AlphaFoldDB" id="A0A0N5CQ64"/>
<dbReference type="InterPro" id="IPR008491">
    <property type="entry name" value="CDK5RAP3"/>
</dbReference>
<dbReference type="EMBL" id="UYYF01000470">
    <property type="protein sequence ID" value="VDM98282.1"/>
    <property type="molecule type" value="Genomic_DNA"/>
</dbReference>
<feature type="domain" description="PH" evidence="3">
    <location>
        <begin position="1"/>
        <end position="46"/>
    </location>
</feature>
<sequence length="148" mass="17053">MREVDENEENLFDIYISGMEMRPPALKTVTVEKLHNWLKNVKEIIDKLFDSQKEHLFKIRSSPQYVEKLIEALDQKRALESRYAKMKELAIEKRKEAQSSVQKSRQILDEMCAATKVLQKEIEAVISKKYGGRKVNIMGGINAALSAI</sequence>
<evidence type="ECO:0000259" key="3">
    <source>
        <dbReference type="PROSITE" id="PS50003"/>
    </source>
</evidence>
<dbReference type="InterPro" id="IPR001849">
    <property type="entry name" value="PH_domain"/>
</dbReference>
<evidence type="ECO:0000313" key="6">
    <source>
        <dbReference type="WBParaSite" id="TCLT_0000236401-mRNA-1"/>
    </source>
</evidence>
<gene>
    <name evidence="4" type="ORF">TCLT_LOCUS2365</name>
</gene>
<feature type="coiled-coil region" evidence="2">
    <location>
        <begin position="69"/>
        <end position="96"/>
    </location>
</feature>
<organism evidence="6">
    <name type="scientific">Thelazia callipaeda</name>
    <name type="common">Oriental eyeworm</name>
    <name type="synonym">Parasitic nematode</name>
    <dbReference type="NCBI Taxonomy" id="103827"/>
    <lineage>
        <taxon>Eukaryota</taxon>
        <taxon>Metazoa</taxon>
        <taxon>Ecdysozoa</taxon>
        <taxon>Nematoda</taxon>
        <taxon>Chromadorea</taxon>
        <taxon>Rhabditida</taxon>
        <taxon>Spirurina</taxon>
        <taxon>Spiruromorpha</taxon>
        <taxon>Thelazioidea</taxon>
        <taxon>Thelaziidae</taxon>
        <taxon>Thelazia</taxon>
    </lineage>
</organism>
<dbReference type="OMA" id="CWANIWL"/>
<keyword evidence="2" id="KW-0175">Coiled coil</keyword>
<dbReference type="GO" id="GO:0007346">
    <property type="term" value="P:regulation of mitotic cell cycle"/>
    <property type="evidence" value="ECO:0007669"/>
    <property type="project" value="TreeGrafter"/>
</dbReference>
<keyword evidence="5" id="KW-1185">Reference proteome</keyword>
<evidence type="ECO:0000313" key="5">
    <source>
        <dbReference type="Proteomes" id="UP000276776"/>
    </source>
</evidence>